<dbReference type="Proteomes" id="UP000253676">
    <property type="component" value="Unassembled WGS sequence"/>
</dbReference>
<dbReference type="InterPro" id="IPR029470">
    <property type="entry name" value="PDDEXK_4"/>
</dbReference>
<reference evidence="1 2" key="1">
    <citation type="submission" date="2018-07" db="EMBL/GenBank/DDBJ databases">
        <title>Complete genome sequence of Flavobacterium psychrolimnae LMG 22018.</title>
        <authorList>
            <person name="Kim D.-U."/>
        </authorList>
    </citation>
    <scope>NUCLEOTIDE SEQUENCE [LARGE SCALE GENOMIC DNA]</scope>
    <source>
        <strain evidence="1 2">LMG 22018</strain>
    </source>
</reference>
<organism evidence="1 2">
    <name type="scientific">Flavobacterium psychrolimnae</name>
    <dbReference type="NCBI Taxonomy" id="249351"/>
    <lineage>
        <taxon>Bacteria</taxon>
        <taxon>Pseudomonadati</taxon>
        <taxon>Bacteroidota</taxon>
        <taxon>Flavobacteriia</taxon>
        <taxon>Flavobacteriales</taxon>
        <taxon>Flavobacteriaceae</taxon>
        <taxon>Flavobacterium</taxon>
    </lineage>
</organism>
<sequence>MKNTMKMQSTFFESLMLADAERIHSQTLAWILNLHETIFPKQEKKYFFKSLFNLSNNIIIEDNYFVGTEINNLDIVIRTNDTTLVIENKLKSSEHSFQSDKYLNALPVNLRSCEENTYFAFLSLTAESPKNSRWISVSFENLLESLQCIQWNKEDRSYTFIEEYIKTLENLVGAFNHFMQNHHEYETVFMDGHKKKHEKDPEDEKYKSYSKKEYIRKNQLETIFQKAFIKKVVSDLNLKDYHISETHGVALLQVNRKKIILGNKPFFLGFQFQGNTLKINFAGEEYGKSKANQITNEMIAVFESVFKNKNGFTRLNKPKTKAYMSVSKKLDKQLFEYNMDELKVFIQVILQNLDIFLPELESKLKELCKT</sequence>
<evidence type="ECO:0008006" key="3">
    <source>
        <dbReference type="Google" id="ProtNLM"/>
    </source>
</evidence>
<dbReference type="AlphaFoldDB" id="A0A366B5B5"/>
<dbReference type="RefSeq" id="WP_113633783.1">
    <property type="nucleotide sequence ID" value="NZ_QNUX01000002.1"/>
</dbReference>
<dbReference type="Pfam" id="PF14281">
    <property type="entry name" value="PDDEXK_4"/>
    <property type="match status" value="1"/>
</dbReference>
<evidence type="ECO:0000313" key="2">
    <source>
        <dbReference type="Proteomes" id="UP000253676"/>
    </source>
</evidence>
<name>A0A366B5B5_9FLAO</name>
<dbReference type="EMBL" id="QNUX01000002">
    <property type="protein sequence ID" value="RBN51404.1"/>
    <property type="molecule type" value="Genomic_DNA"/>
</dbReference>
<keyword evidence="2" id="KW-1185">Reference proteome</keyword>
<accession>A0A366B5B5</accession>
<gene>
    <name evidence="1" type="ORF">DR980_02995</name>
</gene>
<proteinExistence type="predicted"/>
<evidence type="ECO:0000313" key="1">
    <source>
        <dbReference type="EMBL" id="RBN51404.1"/>
    </source>
</evidence>
<protein>
    <recommendedName>
        <fullName evidence="3">PD-(D/E)XK nuclease family protein</fullName>
    </recommendedName>
</protein>
<comment type="caution">
    <text evidence="1">The sequence shown here is derived from an EMBL/GenBank/DDBJ whole genome shotgun (WGS) entry which is preliminary data.</text>
</comment>
<dbReference type="OrthoDB" id="1439743at2"/>